<feature type="transmembrane region" description="Helical" evidence="8">
    <location>
        <begin position="98"/>
        <end position="119"/>
    </location>
</feature>
<reference evidence="10 13" key="1">
    <citation type="journal article" date="2015" name="Genome Announc.">
        <title>Complete Genome Sequence of the Nitrogen-Fixing and Solvent-Producing Clostridium pasteurianum DSM 525.</title>
        <authorList>
            <person name="Poehlein A."/>
            <person name="Grosse-Honebrink A."/>
            <person name="Zhang Y."/>
            <person name="Minton N.P."/>
            <person name="Daniel R."/>
        </authorList>
    </citation>
    <scope>NUCLEOTIDE SEQUENCE [LARGE SCALE GENOMIC DNA]</scope>
    <source>
        <strain evidence="10">DSM 525</strain>
        <strain evidence="13">DSM 525 / ATCC 6013</strain>
    </source>
</reference>
<dbReference type="EMBL" id="CP009268">
    <property type="protein sequence ID" value="AJA53385.1"/>
    <property type="molecule type" value="Genomic_DNA"/>
</dbReference>
<evidence type="ECO:0000256" key="7">
    <source>
        <dbReference type="ARBA" id="ARBA00044273"/>
    </source>
</evidence>
<dbReference type="Proteomes" id="UP000030905">
    <property type="component" value="Chromosome"/>
</dbReference>
<dbReference type="KEGG" id="cpae:CPAST_c33310"/>
<dbReference type="Gene3D" id="1.20.1250.20">
    <property type="entry name" value="MFS general substrate transporter like domains"/>
    <property type="match status" value="1"/>
</dbReference>
<dbReference type="PATRIC" id="fig|1262449.3.peg.3028"/>
<feature type="transmembrane region" description="Helical" evidence="8">
    <location>
        <begin position="39"/>
        <end position="60"/>
    </location>
</feature>
<dbReference type="GeneID" id="93075435"/>
<evidence type="ECO:0000256" key="3">
    <source>
        <dbReference type="ARBA" id="ARBA00022475"/>
    </source>
</evidence>
<dbReference type="CDD" id="cd17502">
    <property type="entry name" value="MFS_Azr1_MDR_like"/>
    <property type="match status" value="1"/>
</dbReference>
<evidence type="ECO:0000256" key="2">
    <source>
        <dbReference type="ARBA" id="ARBA00022448"/>
    </source>
</evidence>
<dbReference type="GO" id="GO:0022857">
    <property type="term" value="F:transmembrane transporter activity"/>
    <property type="evidence" value="ECO:0007669"/>
    <property type="project" value="InterPro"/>
</dbReference>
<reference evidence="11" key="2">
    <citation type="submission" date="2015-10" db="EMBL/GenBank/DDBJ databases">
        <title>Improved Draft Genome Sequence of Clostridium pasteurianum Strain ATCC 6013 (DSM 525) Using a Hybrid Next-Generation Sequencing Approach.</title>
        <authorList>
            <person name="Pyne M.E."/>
            <person name="Utturkar S.M."/>
            <person name="Brown S.D."/>
            <person name="Moo-Young M."/>
            <person name="Chung D.A."/>
            <person name="Chou P.C."/>
        </authorList>
    </citation>
    <scope>NUCLEOTIDE SEQUENCE</scope>
    <source>
        <strain evidence="11">ATCC 6013</strain>
    </source>
</reference>
<evidence type="ECO:0000259" key="9">
    <source>
        <dbReference type="PROSITE" id="PS50850"/>
    </source>
</evidence>
<evidence type="ECO:0000256" key="5">
    <source>
        <dbReference type="ARBA" id="ARBA00022989"/>
    </source>
</evidence>
<keyword evidence="5 8" id="KW-1133">Transmembrane helix</keyword>
<dbReference type="InterPro" id="IPR020846">
    <property type="entry name" value="MFS_dom"/>
</dbReference>
<evidence type="ECO:0000313" key="13">
    <source>
        <dbReference type="Proteomes" id="UP000030905"/>
    </source>
</evidence>
<evidence type="ECO:0000313" key="12">
    <source>
        <dbReference type="Proteomes" id="UP000028042"/>
    </source>
</evidence>
<comment type="subcellular location">
    <subcellularLocation>
        <location evidence="1">Cell membrane</location>
        <topology evidence="1">Multi-pass membrane protein</topology>
    </subcellularLocation>
</comment>
<feature type="transmembrane region" description="Helical" evidence="8">
    <location>
        <begin position="393"/>
        <end position="411"/>
    </location>
</feature>
<feature type="transmembrane region" description="Helical" evidence="8">
    <location>
        <begin position="159"/>
        <end position="177"/>
    </location>
</feature>
<evidence type="ECO:0000256" key="8">
    <source>
        <dbReference type="SAM" id="Phobius"/>
    </source>
</evidence>
<evidence type="ECO:0000256" key="4">
    <source>
        <dbReference type="ARBA" id="ARBA00022692"/>
    </source>
</evidence>
<evidence type="ECO:0000313" key="11">
    <source>
        <dbReference type="EMBL" id="KRU14590.1"/>
    </source>
</evidence>
<keyword evidence="6 8" id="KW-0472">Membrane</keyword>
<dbReference type="PANTHER" id="PTHR23501">
    <property type="entry name" value="MAJOR FACILITATOR SUPERFAMILY"/>
    <property type="match status" value="1"/>
</dbReference>
<dbReference type="InterPro" id="IPR036259">
    <property type="entry name" value="MFS_trans_sf"/>
</dbReference>
<keyword evidence="3" id="KW-1003">Cell membrane</keyword>
<dbReference type="FunFam" id="1.20.1720.10:FF:000004">
    <property type="entry name" value="EmrB/QacA family drug resistance transporter"/>
    <property type="match status" value="1"/>
</dbReference>
<dbReference type="GO" id="GO:0005886">
    <property type="term" value="C:plasma membrane"/>
    <property type="evidence" value="ECO:0007669"/>
    <property type="project" value="UniProtKB-SubCell"/>
</dbReference>
<dbReference type="SUPFAM" id="SSF103473">
    <property type="entry name" value="MFS general substrate transporter"/>
    <property type="match status" value="1"/>
</dbReference>
<feature type="transmembrane region" description="Helical" evidence="8">
    <location>
        <begin position="189"/>
        <end position="214"/>
    </location>
</feature>
<keyword evidence="4 8" id="KW-0812">Transmembrane</keyword>
<feature type="transmembrane region" description="Helical" evidence="8">
    <location>
        <begin position="322"/>
        <end position="342"/>
    </location>
</feature>
<dbReference type="KEGG" id="cpat:CLPA_c33310"/>
<name>A0A0H3J861_CLOPA</name>
<keyword evidence="2" id="KW-0813">Transport</keyword>
<dbReference type="EMBL" id="JPGY02000001">
    <property type="protein sequence ID" value="KRU14590.1"/>
    <property type="molecule type" value="Genomic_DNA"/>
</dbReference>
<keyword evidence="13" id="KW-1185">Reference proteome</keyword>
<evidence type="ECO:0000256" key="6">
    <source>
        <dbReference type="ARBA" id="ARBA00023136"/>
    </source>
</evidence>
<evidence type="ECO:0000256" key="1">
    <source>
        <dbReference type="ARBA" id="ARBA00004651"/>
    </source>
</evidence>
<dbReference type="InterPro" id="IPR011701">
    <property type="entry name" value="MFS"/>
</dbReference>
<protein>
    <recommendedName>
        <fullName evidence="7">MFS-type drug efflux transporter P55</fullName>
    </recommendedName>
</protein>
<dbReference type="PROSITE" id="PS50850">
    <property type="entry name" value="MFS"/>
    <property type="match status" value="1"/>
</dbReference>
<reference evidence="11 12" key="3">
    <citation type="journal article" name="Genome Announc.">
        <title>Improved Draft Genome Sequence of Clostridium pasteurianum Strain ATCC 6013 (DSM 525) Using a Hybrid Next-Generation Sequencing Approach.</title>
        <authorList>
            <person name="Pyne M.E."/>
            <person name="Utturkar S."/>
            <person name="Brown S.D."/>
            <person name="Moo-Young M."/>
            <person name="Chung D.A."/>
            <person name="Chou C.P."/>
        </authorList>
    </citation>
    <scope>NUCLEOTIDE SEQUENCE [LARGE SCALE GENOMIC DNA]</scope>
    <source>
        <strain evidence="11 12">ATCC 6013</strain>
    </source>
</reference>
<dbReference type="PANTHER" id="PTHR23501:SF191">
    <property type="entry name" value="VACUOLAR BASIC AMINO ACID TRANSPORTER 4"/>
    <property type="match status" value="1"/>
</dbReference>
<dbReference type="Pfam" id="PF07690">
    <property type="entry name" value="MFS_1"/>
    <property type="match status" value="1"/>
</dbReference>
<feature type="transmembrane region" description="Helical" evidence="8">
    <location>
        <begin position="72"/>
        <end position="92"/>
    </location>
</feature>
<feature type="transmembrane region" description="Helical" evidence="8">
    <location>
        <begin position="220"/>
        <end position="239"/>
    </location>
</feature>
<dbReference type="eggNOG" id="COG0477">
    <property type="taxonomic scope" value="Bacteria"/>
</dbReference>
<proteinExistence type="predicted"/>
<dbReference type="PRINTS" id="PR01036">
    <property type="entry name" value="TCRTETB"/>
</dbReference>
<feature type="transmembrane region" description="Helical" evidence="8">
    <location>
        <begin position="445"/>
        <end position="469"/>
    </location>
</feature>
<dbReference type="AlphaFoldDB" id="A0A0H3J861"/>
<feature type="transmembrane region" description="Helical" evidence="8">
    <location>
        <begin position="288"/>
        <end position="310"/>
    </location>
</feature>
<sequence length="475" mass="52369">MNGEKNGVVLALMLAMFLGAVEGTVVTTAMPSIVKELNGFSHMNYVFSLYLLTSAISTPIYGKLSDIYGRKITLCTGIIIFLLGSILCGFSHNMYELIAFRAVQGIGAGAIFTISYTIVGDIFNVSERAKVQGFLSTVWGISSIGGPFLGGFLIQYISWHWIFFINIPFGIVSIILLKKYLKENFKKNIVNIDILGLIILSLSIIIFLYGIISIEKNSNFYSIFLIALSIGFLIIFYYIEKRAKDPIMPFEIFTRHNIIANIVSLLVSAILIALDVYMPLYIQSILGYSAAISGLAMAPISIAWLISSIILSKSISKYGESLLAFVSSIILLLSCIFLATLYLKTSLILMILYGFIMGFGFGGLFTTLTMIVQESVEYNKRGAATASNSLLRTIGQTIGISAFGIIFNLNVSKYFYKLGITNIDTNNLYSTGKVNLYQIKGALNYGIHIVFLILIIISIISVFLSYRLLINSKDA</sequence>
<dbReference type="RefSeq" id="WP_003446541.1">
    <property type="nucleotide sequence ID" value="NZ_ANZB01000011.1"/>
</dbReference>
<dbReference type="Proteomes" id="UP000028042">
    <property type="component" value="Unassembled WGS sequence"/>
</dbReference>
<organism evidence="10 13">
    <name type="scientific">Clostridium pasteurianum DSM 525 = ATCC 6013</name>
    <dbReference type="NCBI Taxonomy" id="1262449"/>
    <lineage>
        <taxon>Bacteria</taxon>
        <taxon>Bacillati</taxon>
        <taxon>Bacillota</taxon>
        <taxon>Clostridia</taxon>
        <taxon>Eubacteriales</taxon>
        <taxon>Clostridiaceae</taxon>
        <taxon>Clostridium</taxon>
    </lineage>
</organism>
<dbReference type="PROSITE" id="PS00217">
    <property type="entry name" value="SUGAR_TRANSPORT_2"/>
    <property type="match status" value="1"/>
</dbReference>
<feature type="domain" description="Major facilitator superfamily (MFS) profile" evidence="9">
    <location>
        <begin position="8"/>
        <end position="473"/>
    </location>
</feature>
<feature type="transmembrane region" description="Helical" evidence="8">
    <location>
        <begin position="131"/>
        <end position="153"/>
    </location>
</feature>
<dbReference type="InterPro" id="IPR005829">
    <property type="entry name" value="Sugar_transporter_CS"/>
</dbReference>
<gene>
    <name evidence="10" type="ORF">CLPA_c33310</name>
    <name evidence="11" type="ORF">CP6013_03849</name>
</gene>
<feature type="transmembrane region" description="Helical" evidence="8">
    <location>
        <begin position="348"/>
        <end position="372"/>
    </location>
</feature>
<accession>A0A0H3J861</accession>
<feature type="transmembrane region" description="Helical" evidence="8">
    <location>
        <begin position="259"/>
        <end position="282"/>
    </location>
</feature>
<dbReference type="Gene3D" id="1.20.1720.10">
    <property type="entry name" value="Multidrug resistance protein D"/>
    <property type="match status" value="1"/>
</dbReference>
<evidence type="ECO:0000313" key="10">
    <source>
        <dbReference type="EMBL" id="AJA53385.1"/>
    </source>
</evidence>